<accession>A0AC61L4K3</accession>
<dbReference type="Proteomes" id="UP000248329">
    <property type="component" value="Unassembled WGS sequence"/>
</dbReference>
<dbReference type="EMBL" id="PQXF01000007">
    <property type="protein sequence ID" value="PXF61207.1"/>
    <property type="molecule type" value="Genomic_DNA"/>
</dbReference>
<gene>
    <name evidence="1" type="ORF">C4B59_05520</name>
</gene>
<protein>
    <submittedName>
        <fullName evidence="1">Uncharacterized protein</fullName>
    </submittedName>
</protein>
<organism evidence="1 2">
    <name type="scientific">Candidatus Methanogaster sp</name>
    <dbReference type="NCBI Taxonomy" id="3386292"/>
    <lineage>
        <taxon>Archaea</taxon>
        <taxon>Methanobacteriati</taxon>
        <taxon>Methanobacteriota</taxon>
        <taxon>Stenosarchaea group</taxon>
        <taxon>Methanomicrobia</taxon>
        <taxon>Methanosarcinales</taxon>
        <taxon>ANME-2 cluster</taxon>
        <taxon>Candidatus Methanogasteraceae</taxon>
        <taxon>Candidatus Methanogaster</taxon>
    </lineage>
</organism>
<sequence length="665" mass="71087">MESHLAGVRTRGGSMTCVRLVAAALVVVLAAAGVAAGAEWDVYPGGSIQDAIDGAGPGDTIYVHDGAYVENVCVDKRVTLIGDGADVVTVLAADAKDHVFEVTADWVNISGFAVSGTTGYWTGVIRLNNADHCNISENNCSNNRYGIFLHSSSYNTLINNTANSNIVDGISLYHSSNYNALTENNCSNNRCGICIDSSSYNTLTNHNANSNDNEGIYLSSSGNNRLTGNNVSNNGVGISLGGSSNNKLTNNTANSNNYNGIYLSSSSHNTITENNCCSNKGDGIHLYSSNNYNTLSENNCLNNGNGIFLYSSSHNILTSNTASNNWYGIWLYAYSSSNNTLTDNIFINNGFFVEFSYHNTVENNTVNGKPLVYLEDTRDYTIANAGQVVLVNCNNITAENLNLANASVGIELWGTDNSTISNNNCSNNGYGIRLDYSSNYNKVTNNTANSNSMDGIFLYTSSNYNILTSNTASNNYYGISLSSSSDNTLTNNNCSNSDDGIHICYSSNCNTLIGNTVSGNDHGIYLLSSRNNLIHHNNALNNVQNAYDHCTNQWNSTTTGNYWDDYTGTDNNTDGIGDNPYPIPGGSSVDRYPLMVPWSDTPQKGDLNSNGILTPADAAITLEIAVGSRPCNATMFAVADVSEDNRVTSLDALMIMQAAAGAISL</sequence>
<evidence type="ECO:0000313" key="1">
    <source>
        <dbReference type="EMBL" id="PXF61207.1"/>
    </source>
</evidence>
<name>A0AC61L4K3_9EURY</name>
<proteinExistence type="predicted"/>
<comment type="caution">
    <text evidence="1">The sequence shown here is derived from an EMBL/GenBank/DDBJ whole genome shotgun (WGS) entry which is preliminary data.</text>
</comment>
<reference evidence="1" key="1">
    <citation type="submission" date="2018-01" db="EMBL/GenBank/DDBJ databases">
        <authorList>
            <person name="Krukenberg V."/>
        </authorList>
    </citation>
    <scope>NUCLEOTIDE SEQUENCE</scope>
    <source>
        <strain evidence="1">E20ANME2</strain>
    </source>
</reference>
<evidence type="ECO:0000313" key="2">
    <source>
        <dbReference type="Proteomes" id="UP000248329"/>
    </source>
</evidence>